<dbReference type="STRING" id="448386.A0A2V3J3C6"/>
<reference evidence="5 6" key="1">
    <citation type="journal article" date="2018" name="Mol. Biol. Evol.">
        <title>Analysis of the draft genome of the red seaweed Gracilariopsis chorda provides insights into genome size evolution in Rhodophyta.</title>
        <authorList>
            <person name="Lee J."/>
            <person name="Yang E.C."/>
            <person name="Graf L."/>
            <person name="Yang J.H."/>
            <person name="Qiu H."/>
            <person name="Zel Zion U."/>
            <person name="Chan C.X."/>
            <person name="Stephens T.G."/>
            <person name="Weber A.P.M."/>
            <person name="Boo G.H."/>
            <person name="Boo S.M."/>
            <person name="Kim K.M."/>
            <person name="Shin Y."/>
            <person name="Jung M."/>
            <person name="Lee S.J."/>
            <person name="Yim H.S."/>
            <person name="Lee J.H."/>
            <person name="Bhattacharya D."/>
            <person name="Yoon H.S."/>
        </authorList>
    </citation>
    <scope>NUCLEOTIDE SEQUENCE [LARGE SCALE GENOMIC DNA]</scope>
    <source>
        <strain evidence="5 6">SKKU-2015</strain>
        <tissue evidence="5">Whole body</tissue>
    </source>
</reference>
<dbReference type="EMBL" id="NBIV01000011">
    <property type="protein sequence ID" value="PXF48884.1"/>
    <property type="molecule type" value="Genomic_DNA"/>
</dbReference>
<evidence type="ECO:0000256" key="1">
    <source>
        <dbReference type="ARBA" id="ARBA00008361"/>
    </source>
</evidence>
<evidence type="ECO:0000256" key="2">
    <source>
        <dbReference type="ARBA" id="ARBA00022603"/>
    </source>
</evidence>
<dbReference type="GO" id="GO:0032259">
    <property type="term" value="P:methylation"/>
    <property type="evidence" value="ECO:0007669"/>
    <property type="project" value="UniProtKB-KW"/>
</dbReference>
<name>A0A2V3J3C6_9FLOR</name>
<proteinExistence type="inferred from homology"/>
<dbReference type="Gene3D" id="3.40.50.150">
    <property type="entry name" value="Vaccinia Virus protein VP39"/>
    <property type="match status" value="1"/>
</dbReference>
<evidence type="ECO:0000259" key="4">
    <source>
        <dbReference type="Pfam" id="PF08241"/>
    </source>
</evidence>
<evidence type="ECO:0000313" key="5">
    <source>
        <dbReference type="EMBL" id="PXF48884.1"/>
    </source>
</evidence>
<dbReference type="PANTHER" id="PTHR44942">
    <property type="entry name" value="METHYLTRANSF_11 DOMAIN-CONTAINING PROTEIN"/>
    <property type="match status" value="1"/>
</dbReference>
<dbReference type="Pfam" id="PF08241">
    <property type="entry name" value="Methyltransf_11"/>
    <property type="match status" value="1"/>
</dbReference>
<feature type="domain" description="Methyltransferase type 11" evidence="4">
    <location>
        <begin position="57"/>
        <end position="147"/>
    </location>
</feature>
<dbReference type="GO" id="GO:0008757">
    <property type="term" value="F:S-adenosylmethionine-dependent methyltransferase activity"/>
    <property type="evidence" value="ECO:0007669"/>
    <property type="project" value="InterPro"/>
</dbReference>
<organism evidence="5 6">
    <name type="scientific">Gracilariopsis chorda</name>
    <dbReference type="NCBI Taxonomy" id="448386"/>
    <lineage>
        <taxon>Eukaryota</taxon>
        <taxon>Rhodophyta</taxon>
        <taxon>Florideophyceae</taxon>
        <taxon>Rhodymeniophycidae</taxon>
        <taxon>Gracilariales</taxon>
        <taxon>Gracilariaceae</taxon>
        <taxon>Gracilariopsis</taxon>
    </lineage>
</organism>
<protein>
    <submittedName>
        <fullName evidence="5">Malonyl-[acyl-carrier protein] O-methyltransferase</fullName>
    </submittedName>
</protein>
<dbReference type="InterPro" id="IPR051052">
    <property type="entry name" value="Diverse_substrate_MTase"/>
</dbReference>
<keyword evidence="6" id="KW-1185">Reference proteome</keyword>
<dbReference type="InterPro" id="IPR029063">
    <property type="entry name" value="SAM-dependent_MTases_sf"/>
</dbReference>
<sequence length="282" mass="31905">MANLVFDDSYSENDYIRTIQTDFTRRAPAYNLGISGEQHRGFLNTLLAKYPPRYPLLDIACGTALLGQLLGRHGDGVTGLDLTEAMLQHARNALPKGTFVQGRAENLPFPDASFQSVYVCSAIVYFTDVDAVLREAYRVLENGAFFAYQAVSLDSYVAGVELQNALIHVFGQQRARQLFELPHGITNDTEANRKLMQRAGFDNIRAEMEVTHEKIDVQRLETMWDNMVGNNALLGRVRALSSDELQRLRIRWVQGLEDRRDVEGFVPDKIESWYVCGWKPAK</sequence>
<keyword evidence="3 5" id="KW-0808">Transferase</keyword>
<gene>
    <name evidence="5" type="ORF">BWQ96_01440</name>
</gene>
<comment type="similarity">
    <text evidence="1">Belongs to the methyltransferase superfamily.</text>
</comment>
<comment type="caution">
    <text evidence="5">The sequence shown here is derived from an EMBL/GenBank/DDBJ whole genome shotgun (WGS) entry which is preliminary data.</text>
</comment>
<dbReference type="InterPro" id="IPR013216">
    <property type="entry name" value="Methyltransf_11"/>
</dbReference>
<evidence type="ECO:0000313" key="6">
    <source>
        <dbReference type="Proteomes" id="UP000247409"/>
    </source>
</evidence>
<dbReference type="SUPFAM" id="SSF53335">
    <property type="entry name" value="S-adenosyl-L-methionine-dependent methyltransferases"/>
    <property type="match status" value="1"/>
</dbReference>
<dbReference type="Proteomes" id="UP000247409">
    <property type="component" value="Unassembled WGS sequence"/>
</dbReference>
<dbReference type="CDD" id="cd02440">
    <property type="entry name" value="AdoMet_MTases"/>
    <property type="match status" value="1"/>
</dbReference>
<dbReference type="AlphaFoldDB" id="A0A2V3J3C6"/>
<keyword evidence="2 5" id="KW-0489">Methyltransferase</keyword>
<accession>A0A2V3J3C6</accession>
<dbReference type="OrthoDB" id="3265906at2759"/>
<dbReference type="PANTHER" id="PTHR44942:SF4">
    <property type="entry name" value="METHYLTRANSFERASE TYPE 11 DOMAIN-CONTAINING PROTEIN"/>
    <property type="match status" value="1"/>
</dbReference>
<evidence type="ECO:0000256" key="3">
    <source>
        <dbReference type="ARBA" id="ARBA00022679"/>
    </source>
</evidence>